<dbReference type="OrthoDB" id="3940621at2759"/>
<sequence length="251" mass="29419">MDLSPGLGNFSKLPYELRELIWLEFFPVPHEDEPAAELSILKASRALYHEISDVLFSKTNMCIDLSPPPGAGENFWCDIRLQRRVRKDTLCDGGVWTLRSEWEYSNSDFDHFPFHKLAAIDIHISGPEDPAGLFWRWRNVVRTLEMLEGSVLPPITIWLLEGKKLRLRTNISFAQSILSRRIEGHDSPEFHRDKEELHLQIVEHWSYIHDWMFWGHVCESKVVTFFQIEWDDQTFNSIIDKPMKVSTAIIR</sequence>
<organism evidence="2">
    <name type="scientific">Arthroderma gypseum (strain ATCC MYA-4604 / CBS 118893)</name>
    <name type="common">Microsporum gypseum</name>
    <dbReference type="NCBI Taxonomy" id="535722"/>
    <lineage>
        <taxon>Eukaryota</taxon>
        <taxon>Fungi</taxon>
        <taxon>Dikarya</taxon>
        <taxon>Ascomycota</taxon>
        <taxon>Pezizomycotina</taxon>
        <taxon>Eurotiomycetes</taxon>
        <taxon>Eurotiomycetidae</taxon>
        <taxon>Onygenales</taxon>
        <taxon>Arthrodermataceae</taxon>
        <taxon>Nannizzia</taxon>
    </lineage>
</organism>
<dbReference type="OMA" id="IWLEFFP"/>
<protein>
    <recommendedName>
        <fullName evidence="3">F-box domain-containing protein</fullName>
    </recommendedName>
</protein>
<dbReference type="Proteomes" id="UP000002669">
    <property type="component" value="Unassembled WGS sequence"/>
</dbReference>
<evidence type="ECO:0000313" key="2">
    <source>
        <dbReference type="Proteomes" id="UP000002669"/>
    </source>
</evidence>
<dbReference type="VEuPathDB" id="FungiDB:MGYG_08210"/>
<accession>E4V5C2</accession>
<keyword evidence="2" id="KW-1185">Reference proteome</keyword>
<dbReference type="InParanoid" id="E4V5C2"/>
<dbReference type="STRING" id="535722.E4V5C2"/>
<proteinExistence type="predicted"/>
<dbReference type="EMBL" id="DS989829">
    <property type="protein sequence ID" value="EFR05196.1"/>
    <property type="molecule type" value="Genomic_DNA"/>
</dbReference>
<dbReference type="AlphaFoldDB" id="E4V5C2"/>
<dbReference type="eggNOG" id="ENOG502TI2B">
    <property type="taxonomic scope" value="Eukaryota"/>
</dbReference>
<name>E4V5C2_ARTGP</name>
<reference evidence="2" key="1">
    <citation type="journal article" date="2012" name="MBio">
        <title>Comparative genome analysis of Trichophyton rubrum and related dermatophytes reveals candidate genes involved in infection.</title>
        <authorList>
            <person name="Martinez D.A."/>
            <person name="Oliver B.G."/>
            <person name="Graeser Y."/>
            <person name="Goldberg J.M."/>
            <person name="Li W."/>
            <person name="Martinez-Rossi N.M."/>
            <person name="Monod M."/>
            <person name="Shelest E."/>
            <person name="Barton R.C."/>
            <person name="Birch E."/>
            <person name="Brakhage A.A."/>
            <person name="Chen Z."/>
            <person name="Gurr S.J."/>
            <person name="Heiman D."/>
            <person name="Heitman J."/>
            <person name="Kosti I."/>
            <person name="Rossi A."/>
            <person name="Saif S."/>
            <person name="Samalova M."/>
            <person name="Saunders C.W."/>
            <person name="Shea T."/>
            <person name="Summerbell R.C."/>
            <person name="Xu J."/>
            <person name="Young S."/>
            <person name="Zeng Q."/>
            <person name="Birren B.W."/>
            <person name="Cuomo C.A."/>
            <person name="White T.C."/>
        </authorList>
    </citation>
    <scope>NUCLEOTIDE SEQUENCE [LARGE SCALE GENOMIC DNA]</scope>
    <source>
        <strain evidence="2">ATCC MYA-4604 / CBS 118893</strain>
    </source>
</reference>
<gene>
    <name evidence="1" type="ORF">MGYG_08210</name>
</gene>
<evidence type="ECO:0000313" key="1">
    <source>
        <dbReference type="EMBL" id="EFR05196.1"/>
    </source>
</evidence>
<dbReference type="GeneID" id="10025266"/>
<dbReference type="HOGENOM" id="CLU_047139_0_0_1"/>
<dbReference type="RefSeq" id="XP_003170031.1">
    <property type="nucleotide sequence ID" value="XM_003169983.1"/>
</dbReference>
<evidence type="ECO:0008006" key="3">
    <source>
        <dbReference type="Google" id="ProtNLM"/>
    </source>
</evidence>